<dbReference type="Proteomes" id="UP000759131">
    <property type="component" value="Unassembled WGS sequence"/>
</dbReference>
<dbReference type="SMART" id="SM00209">
    <property type="entry name" value="TSP1"/>
    <property type="match status" value="1"/>
</dbReference>
<reference evidence="3" key="1">
    <citation type="submission" date="2020-11" db="EMBL/GenBank/DDBJ databases">
        <authorList>
            <person name="Tran Van P."/>
        </authorList>
    </citation>
    <scope>NUCLEOTIDE SEQUENCE</scope>
</reference>
<keyword evidence="1" id="KW-0677">Repeat</keyword>
<organism evidence="3">
    <name type="scientific">Medioppia subpectinata</name>
    <dbReference type="NCBI Taxonomy" id="1979941"/>
    <lineage>
        <taxon>Eukaryota</taxon>
        <taxon>Metazoa</taxon>
        <taxon>Ecdysozoa</taxon>
        <taxon>Arthropoda</taxon>
        <taxon>Chelicerata</taxon>
        <taxon>Arachnida</taxon>
        <taxon>Acari</taxon>
        <taxon>Acariformes</taxon>
        <taxon>Sarcoptiformes</taxon>
        <taxon>Oribatida</taxon>
        <taxon>Brachypylina</taxon>
        <taxon>Oppioidea</taxon>
        <taxon>Oppiidae</taxon>
        <taxon>Medioppia</taxon>
    </lineage>
</organism>
<name>A0A7R9KPV3_9ACAR</name>
<evidence type="ECO:0000313" key="3">
    <source>
        <dbReference type="EMBL" id="CAD7627154.1"/>
    </source>
</evidence>
<dbReference type="AlphaFoldDB" id="A0A7R9KPV3"/>
<dbReference type="PROSITE" id="PS50092">
    <property type="entry name" value="TSP1"/>
    <property type="match status" value="1"/>
</dbReference>
<accession>A0A7R9KPV3</accession>
<sequence>MNLKFNVFTSNPSPVNSGQHCTGESTQTSDCSVICNPIHGSWTSWSSWSTCSHECSQVRRRICSNPPPKHGGQHCIGHDFLIKNCTGGMCRKLVSYRKHFLTALMFGSFYPNI</sequence>
<dbReference type="OrthoDB" id="6510589at2759"/>
<evidence type="ECO:0000256" key="2">
    <source>
        <dbReference type="ARBA" id="ARBA00023157"/>
    </source>
</evidence>
<dbReference type="PANTHER" id="PTHR22906">
    <property type="entry name" value="PROPERDIN"/>
    <property type="match status" value="1"/>
</dbReference>
<keyword evidence="2" id="KW-1015">Disulfide bond</keyword>
<dbReference type="EMBL" id="CAJPIZ010004485">
    <property type="protein sequence ID" value="CAG2107584.1"/>
    <property type="molecule type" value="Genomic_DNA"/>
</dbReference>
<dbReference type="FunFam" id="2.20.100.10:FF:000002">
    <property type="entry name" value="Unc-5 netrin receptor C"/>
    <property type="match status" value="1"/>
</dbReference>
<dbReference type="Pfam" id="PF00090">
    <property type="entry name" value="TSP_1"/>
    <property type="match status" value="1"/>
</dbReference>
<gene>
    <name evidence="3" type="ORF">OSB1V03_LOCUS7584</name>
</gene>
<dbReference type="InterPro" id="IPR036383">
    <property type="entry name" value="TSP1_rpt_sf"/>
</dbReference>
<keyword evidence="4" id="KW-1185">Reference proteome</keyword>
<proteinExistence type="predicted"/>
<dbReference type="PANTHER" id="PTHR22906:SF21">
    <property type="entry name" value="SEMA DOMAIN-CONTAINING PROTEIN"/>
    <property type="match status" value="1"/>
</dbReference>
<dbReference type="InterPro" id="IPR052065">
    <property type="entry name" value="Compl_asym_regulator"/>
</dbReference>
<dbReference type="InterPro" id="IPR000884">
    <property type="entry name" value="TSP1_rpt"/>
</dbReference>
<evidence type="ECO:0000313" key="4">
    <source>
        <dbReference type="Proteomes" id="UP000759131"/>
    </source>
</evidence>
<evidence type="ECO:0000256" key="1">
    <source>
        <dbReference type="ARBA" id="ARBA00022737"/>
    </source>
</evidence>
<dbReference type="Gene3D" id="2.20.100.10">
    <property type="entry name" value="Thrombospondin type-1 (TSP1) repeat"/>
    <property type="match status" value="1"/>
</dbReference>
<protein>
    <submittedName>
        <fullName evidence="3">Uncharacterized protein</fullName>
    </submittedName>
</protein>
<dbReference type="SUPFAM" id="SSF82895">
    <property type="entry name" value="TSP-1 type 1 repeat"/>
    <property type="match status" value="1"/>
</dbReference>
<dbReference type="EMBL" id="OC859060">
    <property type="protein sequence ID" value="CAD7627154.1"/>
    <property type="molecule type" value="Genomic_DNA"/>
</dbReference>